<dbReference type="Pfam" id="PF00394">
    <property type="entry name" value="Cu-oxidase"/>
    <property type="match status" value="1"/>
</dbReference>
<dbReference type="GO" id="GO:0005507">
    <property type="term" value="F:copper ion binding"/>
    <property type="evidence" value="ECO:0007669"/>
    <property type="project" value="InterPro"/>
</dbReference>
<dbReference type="Pfam" id="PF07731">
    <property type="entry name" value="Cu-oxidase_2"/>
    <property type="match status" value="1"/>
</dbReference>
<comment type="caution">
    <text evidence="10">The sequence shown here is derived from an EMBL/GenBank/DDBJ whole genome shotgun (WGS) entry which is preliminary data.</text>
</comment>
<evidence type="ECO:0000259" key="7">
    <source>
        <dbReference type="Pfam" id="PF00394"/>
    </source>
</evidence>
<dbReference type="InterPro" id="IPR011707">
    <property type="entry name" value="Cu-oxidase-like_N"/>
</dbReference>
<name>A0AA36CEK6_9BILA</name>
<dbReference type="GO" id="GO:0006826">
    <property type="term" value="P:iron ion transport"/>
    <property type="evidence" value="ECO:0007669"/>
    <property type="project" value="TreeGrafter"/>
</dbReference>
<dbReference type="SUPFAM" id="SSF49503">
    <property type="entry name" value="Cupredoxins"/>
    <property type="match status" value="3"/>
</dbReference>
<comment type="similarity">
    <text evidence="1">Belongs to the multicopper oxidase family.</text>
</comment>
<dbReference type="GO" id="GO:0016491">
    <property type="term" value="F:oxidoreductase activity"/>
    <property type="evidence" value="ECO:0007669"/>
    <property type="project" value="UniProtKB-KW"/>
</dbReference>
<proteinExistence type="inferred from homology"/>
<dbReference type="Gene3D" id="2.60.40.420">
    <property type="entry name" value="Cupredoxins - blue copper proteins"/>
    <property type="match status" value="3"/>
</dbReference>
<keyword evidence="2" id="KW-0479">Metal-binding</keyword>
<feature type="chain" id="PRO_5041411531" evidence="6">
    <location>
        <begin position="20"/>
        <end position="735"/>
    </location>
</feature>
<evidence type="ECO:0000259" key="8">
    <source>
        <dbReference type="Pfam" id="PF07731"/>
    </source>
</evidence>
<dbReference type="InterPro" id="IPR045087">
    <property type="entry name" value="Cu-oxidase_fam"/>
</dbReference>
<evidence type="ECO:0000256" key="5">
    <source>
        <dbReference type="SAM" id="MobiDB-lite"/>
    </source>
</evidence>
<evidence type="ECO:0000256" key="2">
    <source>
        <dbReference type="ARBA" id="ARBA00022723"/>
    </source>
</evidence>
<evidence type="ECO:0000256" key="3">
    <source>
        <dbReference type="ARBA" id="ARBA00023002"/>
    </source>
</evidence>
<keyword evidence="11" id="KW-1185">Reference proteome</keyword>
<reference evidence="10" key="1">
    <citation type="submission" date="2023-06" db="EMBL/GenBank/DDBJ databases">
        <authorList>
            <person name="Delattre M."/>
        </authorList>
    </citation>
    <scope>NUCLEOTIDE SEQUENCE</scope>
    <source>
        <strain evidence="10">AF72</strain>
    </source>
</reference>
<dbReference type="Proteomes" id="UP001177023">
    <property type="component" value="Unassembled WGS sequence"/>
</dbReference>
<dbReference type="PANTHER" id="PTHR11709">
    <property type="entry name" value="MULTI-COPPER OXIDASE"/>
    <property type="match status" value="1"/>
</dbReference>
<feature type="non-terminal residue" evidence="10">
    <location>
        <position position="1"/>
    </location>
</feature>
<gene>
    <name evidence="10" type="ORF">MSPICULIGERA_LOCUS6102</name>
</gene>
<dbReference type="PANTHER" id="PTHR11709:SF394">
    <property type="entry name" value="FI03373P-RELATED"/>
    <property type="match status" value="1"/>
</dbReference>
<dbReference type="EMBL" id="CATQJA010001501">
    <property type="protein sequence ID" value="CAJ0567553.1"/>
    <property type="molecule type" value="Genomic_DNA"/>
</dbReference>
<evidence type="ECO:0000256" key="6">
    <source>
        <dbReference type="SAM" id="SignalP"/>
    </source>
</evidence>
<protein>
    <submittedName>
        <fullName evidence="10">Uncharacterized protein</fullName>
    </submittedName>
</protein>
<dbReference type="GO" id="GO:0005886">
    <property type="term" value="C:plasma membrane"/>
    <property type="evidence" value="ECO:0007669"/>
    <property type="project" value="TreeGrafter"/>
</dbReference>
<organism evidence="10 11">
    <name type="scientific">Mesorhabditis spiculigera</name>
    <dbReference type="NCBI Taxonomy" id="96644"/>
    <lineage>
        <taxon>Eukaryota</taxon>
        <taxon>Metazoa</taxon>
        <taxon>Ecdysozoa</taxon>
        <taxon>Nematoda</taxon>
        <taxon>Chromadorea</taxon>
        <taxon>Rhabditida</taxon>
        <taxon>Rhabditina</taxon>
        <taxon>Rhabditomorpha</taxon>
        <taxon>Rhabditoidea</taxon>
        <taxon>Rhabditidae</taxon>
        <taxon>Mesorhabditinae</taxon>
        <taxon>Mesorhabditis</taxon>
    </lineage>
</organism>
<evidence type="ECO:0000256" key="1">
    <source>
        <dbReference type="ARBA" id="ARBA00010609"/>
    </source>
</evidence>
<feature type="domain" description="Plastocyanin-like" evidence="7">
    <location>
        <begin position="257"/>
        <end position="395"/>
    </location>
</feature>
<dbReference type="CDD" id="cd13905">
    <property type="entry name" value="CuRO_3_tcLLC2_insect_like"/>
    <property type="match status" value="1"/>
</dbReference>
<feature type="region of interest" description="Disordered" evidence="5">
    <location>
        <begin position="675"/>
        <end position="735"/>
    </location>
</feature>
<dbReference type="InterPro" id="IPR001117">
    <property type="entry name" value="Cu-oxidase_2nd"/>
</dbReference>
<feature type="domain" description="Plastocyanin-like" evidence="8">
    <location>
        <begin position="530"/>
        <end position="669"/>
    </location>
</feature>
<evidence type="ECO:0000256" key="4">
    <source>
        <dbReference type="ARBA" id="ARBA00023008"/>
    </source>
</evidence>
<feature type="signal peptide" evidence="6">
    <location>
        <begin position="1"/>
        <end position="19"/>
    </location>
</feature>
<evidence type="ECO:0000259" key="9">
    <source>
        <dbReference type="Pfam" id="PF07732"/>
    </source>
</evidence>
<dbReference type="InterPro" id="IPR011706">
    <property type="entry name" value="Cu-oxidase_C"/>
</dbReference>
<feature type="domain" description="Plastocyanin-like" evidence="9">
    <location>
        <begin position="107"/>
        <end position="212"/>
    </location>
</feature>
<evidence type="ECO:0000313" key="10">
    <source>
        <dbReference type="EMBL" id="CAJ0567553.1"/>
    </source>
</evidence>
<evidence type="ECO:0000313" key="11">
    <source>
        <dbReference type="Proteomes" id="UP001177023"/>
    </source>
</evidence>
<dbReference type="Pfam" id="PF07732">
    <property type="entry name" value="Cu-oxidase_3"/>
    <property type="match status" value="1"/>
</dbReference>
<feature type="compositionally biased region" description="Basic and acidic residues" evidence="5">
    <location>
        <begin position="681"/>
        <end position="709"/>
    </location>
</feature>
<sequence length="735" mass="83471">MRTATRLLLFLALAKTIAAYSKYAEPIEVAQPNANGVYEFHLMVEKKLTMSYGEPPFGHRTLVDYDVDQQTWYARDPDQLVACDKRDKMDLTNNKTDAFIEDILTLDGLHFRVISINGKSPGPLLVVPFGAEVLVKVSNMLMLDSFSIHFHGIDKQGLWYEDGVSFVQQCPIATMTNYQYRFFADRAGTHWYHGHLQSDRGDGLAGGFVVRELDTTVPTMDGGRVQPSREYFTLLQDWSNDDAGDTWLALKEKTMRWMYGMDQMEKCWEPTRVHDGGNVGGAIPFSAILFNDKGWHDQTDIRTRPDKLPLETYRIKQGESILMRIVNGGLAQELMISIEGHNLTIVAADGNEVIPMTVNNLIIFPGERYDILIKGHDKPEKKNFYVIAETVQYYFFDWSHVETTTMASRICLVSATRPARRASPALSSTAPSSSTPPNFPFECIAVDTLESPFELQDPEILAEKKFDQGYEEHFINMHYDSHVNGYKFEFSRGMPYYYGDTFMDTVAKDCSKIDCPRNHSKYDENCRCFYHLKHKLDNIVQLTIYNMGLGGGHGSGYAHPLHIHSTHTYLVKMGWPSYNGTGMISDMNQDLPCPSADAICDDLRWTDQAQWGGALKGMRKRPSLRDTILIPVGGYATIRFRASNPGWWVAHCHLELHMMGGAAYAFKIGEDHEIPAPPADFPHDCGNFERKSLPDDAKQRMDKRMDEEKHKKRRGQSTTQRPRRAITATPPRHLA</sequence>
<keyword evidence="3" id="KW-0560">Oxidoreductase</keyword>
<feature type="compositionally biased region" description="Low complexity" evidence="5">
    <location>
        <begin position="725"/>
        <end position="735"/>
    </location>
</feature>
<dbReference type="InterPro" id="IPR008972">
    <property type="entry name" value="Cupredoxin"/>
</dbReference>
<dbReference type="AlphaFoldDB" id="A0AA36CEK6"/>
<accession>A0AA36CEK6</accession>
<keyword evidence="6" id="KW-0732">Signal</keyword>
<keyword evidence="4" id="KW-0186">Copper</keyword>